<evidence type="ECO:0000313" key="5">
    <source>
        <dbReference type="Proteomes" id="UP000015559"/>
    </source>
</evidence>
<gene>
    <name evidence="4" type="ORF">SCD_n01446</name>
</gene>
<dbReference type="OrthoDB" id="5293556at2"/>
<proteinExistence type="predicted"/>
<dbReference type="InterPro" id="IPR036271">
    <property type="entry name" value="Tet_transcr_reg_TetR-rel_C_sf"/>
</dbReference>
<keyword evidence="2" id="KW-0804">Transcription</keyword>
<dbReference type="SUPFAM" id="SSF48498">
    <property type="entry name" value="Tetracyclin repressor-like, C-terminal domain"/>
    <property type="match status" value="1"/>
</dbReference>
<evidence type="ECO:0000313" key="4">
    <source>
        <dbReference type="EMBL" id="BAN35269.1"/>
    </source>
</evidence>
<keyword evidence="5" id="KW-1185">Reference proteome</keyword>
<dbReference type="AlphaFoldDB" id="S6AL01"/>
<dbReference type="eggNOG" id="COG1309">
    <property type="taxonomic scope" value="Bacteria"/>
</dbReference>
<dbReference type="KEGG" id="sdr:SCD_n01446"/>
<dbReference type="Gene3D" id="1.10.357.10">
    <property type="entry name" value="Tetracycline Repressor, domain 2"/>
    <property type="match status" value="1"/>
</dbReference>
<keyword evidence="1" id="KW-0805">Transcription regulation</keyword>
<evidence type="ECO:0000256" key="1">
    <source>
        <dbReference type="ARBA" id="ARBA00023015"/>
    </source>
</evidence>
<dbReference type="Proteomes" id="UP000015559">
    <property type="component" value="Chromosome"/>
</dbReference>
<protein>
    <recommendedName>
        <fullName evidence="3">Tetracyclin repressor-like C-terminal domain-containing protein</fullName>
    </recommendedName>
</protein>
<dbReference type="HOGENOM" id="CLU_1401865_0_0_4"/>
<feature type="domain" description="Tetracyclin repressor-like C-terminal" evidence="3">
    <location>
        <begin position="109"/>
        <end position="179"/>
    </location>
</feature>
<organism evidence="4 5">
    <name type="scientific">Sulfuricella denitrificans (strain DSM 22764 / NBRC 105220 / skB26)</name>
    <dbReference type="NCBI Taxonomy" id="1163617"/>
    <lineage>
        <taxon>Bacteria</taxon>
        <taxon>Pseudomonadati</taxon>
        <taxon>Pseudomonadota</taxon>
        <taxon>Betaproteobacteria</taxon>
        <taxon>Nitrosomonadales</taxon>
        <taxon>Sulfuricellaceae</taxon>
        <taxon>Sulfuricella</taxon>
    </lineage>
</organism>
<dbReference type="Pfam" id="PF16925">
    <property type="entry name" value="TetR_C_13"/>
    <property type="match status" value="1"/>
</dbReference>
<dbReference type="EMBL" id="AP013066">
    <property type="protein sequence ID" value="BAN35269.1"/>
    <property type="molecule type" value="Genomic_DNA"/>
</dbReference>
<dbReference type="STRING" id="1163617.SCD_n01446"/>
<evidence type="ECO:0000259" key="3">
    <source>
        <dbReference type="Pfam" id="PF16925"/>
    </source>
</evidence>
<dbReference type="InterPro" id="IPR011075">
    <property type="entry name" value="TetR_C"/>
</dbReference>
<reference evidence="4 5" key="1">
    <citation type="journal article" date="2012" name="Appl. Environ. Microbiol.">
        <title>Draft genome sequence of a psychrotolerant sulfur-oxidizing bacterium, Sulfuricella denitrificans skB26, and proteomic insights into cold adaptation.</title>
        <authorList>
            <person name="Watanabe T."/>
            <person name="Kojima H."/>
            <person name="Fukui M."/>
        </authorList>
    </citation>
    <scope>NUCLEOTIDE SEQUENCE [LARGE SCALE GENOMIC DNA]</scope>
    <source>
        <strain evidence="5">skB26</strain>
    </source>
</reference>
<name>S6AL01_SULDS</name>
<evidence type="ECO:0000256" key="2">
    <source>
        <dbReference type="ARBA" id="ARBA00023163"/>
    </source>
</evidence>
<sequence length="195" mass="22562">MNTGNTDMFEQAYLEQWLKTTRHYLFADRENLVDATETALLESKLESHGAQDRCISRARGSLLRLLKRTAMQDQNPLHELERAFYFQISFIARHPDIPKRLLGWLSQGGDGRIRRRIQVVIDNYESRLCRIIDQAKHQGLIRAEIEPHTAASFFVGIIQSLALRMNADLRQRERLLREAVEVFALYRAGVVSPSK</sequence>
<accession>S6AL01</accession>